<protein>
    <submittedName>
        <fullName evidence="2">Type 1 glutamine amidotransferase</fullName>
    </submittedName>
</protein>
<dbReference type="PANTHER" id="PTHR42695:SF5">
    <property type="entry name" value="GLUTAMINE AMIDOTRANSFERASE YLR126C-RELATED"/>
    <property type="match status" value="1"/>
</dbReference>
<keyword evidence="3" id="KW-1185">Reference proteome</keyword>
<dbReference type="EMBL" id="JAFFZN010000009">
    <property type="protein sequence ID" value="MBO8186344.1"/>
    <property type="molecule type" value="Genomic_DNA"/>
</dbReference>
<evidence type="ECO:0000313" key="2">
    <source>
        <dbReference type="EMBL" id="MBO8186344.1"/>
    </source>
</evidence>
<dbReference type="Gene3D" id="3.40.50.880">
    <property type="match status" value="1"/>
</dbReference>
<dbReference type="InterPro" id="IPR044992">
    <property type="entry name" value="ChyE-like"/>
</dbReference>
<dbReference type="Proteomes" id="UP001518976">
    <property type="component" value="Unassembled WGS sequence"/>
</dbReference>
<keyword evidence="2" id="KW-0315">Glutamine amidotransferase</keyword>
<sequence>MAKALVVQNTAKGGPGRFGDWLAEAGVAVETVRAYEGAPLPPRLTQEALVVLGGGFMPDDDARAPWLAPTRTLLEQALDEEKPVFGICLGGQLLAQVAGGRVAAEHGEPEIGSTPLTLRPEAGDDPLFQGLPARVTAIERHVDAITALPPGAVWLAESERCPYQAFRVGRRAWGVQFHPETDPDRVRTWDAGHLAAHGLDRAELLRRALEDAVTATPVWRRLAHRFAAQAVRPAPPDGHRGH</sequence>
<dbReference type="PROSITE" id="PS51273">
    <property type="entry name" value="GATASE_TYPE_1"/>
    <property type="match status" value="1"/>
</dbReference>
<name>A0ABS3WTA5_9ACTN</name>
<comment type="caution">
    <text evidence="2">The sequence shown here is derived from an EMBL/GenBank/DDBJ whole genome shotgun (WGS) entry which is preliminary data.</text>
</comment>
<organism evidence="2 3">
    <name type="scientific">Streptomyces spirodelae</name>
    <dbReference type="NCBI Taxonomy" id="2812904"/>
    <lineage>
        <taxon>Bacteria</taxon>
        <taxon>Bacillati</taxon>
        <taxon>Actinomycetota</taxon>
        <taxon>Actinomycetes</taxon>
        <taxon>Kitasatosporales</taxon>
        <taxon>Streptomycetaceae</taxon>
        <taxon>Streptomyces</taxon>
    </lineage>
</organism>
<dbReference type="Pfam" id="PF00117">
    <property type="entry name" value="GATase"/>
    <property type="match status" value="1"/>
</dbReference>
<accession>A0ABS3WTA5</accession>
<dbReference type="CDD" id="cd01741">
    <property type="entry name" value="GATase1_1"/>
    <property type="match status" value="1"/>
</dbReference>
<dbReference type="SUPFAM" id="SSF52317">
    <property type="entry name" value="Class I glutamine amidotransferase-like"/>
    <property type="match status" value="1"/>
</dbReference>
<proteinExistence type="predicted"/>
<feature type="non-terminal residue" evidence="2">
    <location>
        <position position="242"/>
    </location>
</feature>
<reference evidence="2 3" key="1">
    <citation type="submission" date="2021-02" db="EMBL/GenBank/DDBJ databases">
        <title>Streptomyces spirodelae sp. nov., isolated from duckweed.</title>
        <authorList>
            <person name="Saimee Y."/>
            <person name="Duangmal K."/>
        </authorList>
    </citation>
    <scope>NUCLEOTIDE SEQUENCE [LARGE SCALE GENOMIC DNA]</scope>
    <source>
        <strain evidence="2 3">DW4-2</strain>
    </source>
</reference>
<evidence type="ECO:0000313" key="3">
    <source>
        <dbReference type="Proteomes" id="UP001518976"/>
    </source>
</evidence>
<dbReference type="InterPro" id="IPR029062">
    <property type="entry name" value="Class_I_gatase-like"/>
</dbReference>
<dbReference type="RefSeq" id="WP_209265142.1">
    <property type="nucleotide sequence ID" value="NZ_JAFFZN010000009.1"/>
</dbReference>
<gene>
    <name evidence="2" type="ORF">JW592_12815</name>
</gene>
<dbReference type="PANTHER" id="PTHR42695">
    <property type="entry name" value="GLUTAMINE AMIDOTRANSFERASE YLR126C-RELATED"/>
    <property type="match status" value="1"/>
</dbReference>
<feature type="domain" description="Glutamine amidotransferase" evidence="1">
    <location>
        <begin position="22"/>
        <end position="183"/>
    </location>
</feature>
<evidence type="ECO:0000259" key="1">
    <source>
        <dbReference type="Pfam" id="PF00117"/>
    </source>
</evidence>
<dbReference type="InterPro" id="IPR017926">
    <property type="entry name" value="GATASE"/>
</dbReference>